<gene>
    <name evidence="2" type="ORF">SERLADRAFT_386883</name>
</gene>
<name>F8NUU4_SERL9</name>
<dbReference type="KEGG" id="sla:SERLADRAFT_386883"/>
<evidence type="ECO:0000313" key="2">
    <source>
        <dbReference type="EMBL" id="EGO25260.1"/>
    </source>
</evidence>
<proteinExistence type="predicted"/>
<dbReference type="Proteomes" id="UP000008064">
    <property type="component" value="Unassembled WGS sequence"/>
</dbReference>
<sequence length="87" mass="9212">MQPDQYQSYTSPGASSHAHAAPSSAARHVTQPQQPASFYGASVASAVQSAAGNQPQRNPFSANEAPQQGQVNTKEARRVSGMDVWSR</sequence>
<evidence type="ECO:0000256" key="1">
    <source>
        <dbReference type="SAM" id="MobiDB-lite"/>
    </source>
</evidence>
<reference evidence="2" key="1">
    <citation type="submission" date="2011-04" db="EMBL/GenBank/DDBJ databases">
        <title>Evolution of plant cell wall degrading machinery underlies the functional diversity of forest fungi.</title>
        <authorList>
            <consortium name="US DOE Joint Genome Institute (JGI-PGF)"/>
            <person name="Eastwood D.C."/>
            <person name="Floudas D."/>
            <person name="Binder M."/>
            <person name="Majcherczyk A."/>
            <person name="Schneider P."/>
            <person name="Aerts A."/>
            <person name="Asiegbu F.O."/>
            <person name="Baker S.E."/>
            <person name="Barry K."/>
            <person name="Bendiksby M."/>
            <person name="Blumentritt M."/>
            <person name="Coutinho P.M."/>
            <person name="Cullen D."/>
            <person name="Cullen D."/>
            <person name="Gathman A."/>
            <person name="Goodell B."/>
            <person name="Henrissat B."/>
            <person name="Ihrmark K."/>
            <person name="Kauserud H."/>
            <person name="Kohler A."/>
            <person name="LaButti K."/>
            <person name="Lapidus A."/>
            <person name="Lavin J.L."/>
            <person name="Lee Y.-H."/>
            <person name="Lindquist E."/>
            <person name="Lilly W."/>
            <person name="Lucas S."/>
            <person name="Morin E."/>
            <person name="Murat C."/>
            <person name="Oguiza J.A."/>
            <person name="Park J."/>
            <person name="Pisabarro A.G."/>
            <person name="Riley R."/>
            <person name="Rosling A."/>
            <person name="Salamov A."/>
            <person name="Schmidt O."/>
            <person name="Schmutz J."/>
            <person name="Skrede I."/>
            <person name="Stenlid J."/>
            <person name="Wiebenga A."/>
            <person name="Xie X."/>
            <person name="Kues U."/>
            <person name="Hibbett D.S."/>
            <person name="Hoffmeister D."/>
            <person name="Hogberg N."/>
            <person name="Martin F."/>
            <person name="Grigoriev I.V."/>
            <person name="Watkinson S.C."/>
        </authorList>
    </citation>
    <scope>NUCLEOTIDE SEQUENCE</scope>
    <source>
        <strain evidence="2">S7.9</strain>
    </source>
</reference>
<dbReference type="EMBL" id="GL945433">
    <property type="protein sequence ID" value="EGO25260.1"/>
    <property type="molecule type" value="Genomic_DNA"/>
</dbReference>
<dbReference type="AlphaFoldDB" id="F8NUU4"/>
<feature type="compositionally biased region" description="Polar residues" evidence="1">
    <location>
        <begin position="1"/>
        <end position="10"/>
    </location>
</feature>
<accession>F8NUU4</accession>
<dbReference type="OrthoDB" id="2692877at2759"/>
<feature type="region of interest" description="Disordered" evidence="1">
    <location>
        <begin position="1"/>
        <end position="87"/>
    </location>
</feature>
<protein>
    <submittedName>
        <fullName evidence="2">Uncharacterized protein</fullName>
    </submittedName>
</protein>
<dbReference type="GeneID" id="18811242"/>
<dbReference type="HOGENOM" id="CLU_2484718_0_0_1"/>
<organism>
    <name type="scientific">Serpula lacrymans var. lacrymans (strain S7.9)</name>
    <name type="common">Dry rot fungus</name>
    <dbReference type="NCBI Taxonomy" id="578457"/>
    <lineage>
        <taxon>Eukaryota</taxon>
        <taxon>Fungi</taxon>
        <taxon>Dikarya</taxon>
        <taxon>Basidiomycota</taxon>
        <taxon>Agaricomycotina</taxon>
        <taxon>Agaricomycetes</taxon>
        <taxon>Agaricomycetidae</taxon>
        <taxon>Boletales</taxon>
        <taxon>Coniophorineae</taxon>
        <taxon>Serpulaceae</taxon>
        <taxon>Serpula</taxon>
    </lineage>
</organism>
<feature type="compositionally biased region" description="Basic and acidic residues" evidence="1">
    <location>
        <begin position="74"/>
        <end position="87"/>
    </location>
</feature>
<feature type="compositionally biased region" description="Polar residues" evidence="1">
    <location>
        <begin position="52"/>
        <end position="73"/>
    </location>
</feature>
<feature type="compositionally biased region" description="Low complexity" evidence="1">
    <location>
        <begin position="41"/>
        <end position="51"/>
    </location>
</feature>
<feature type="compositionally biased region" description="Low complexity" evidence="1">
    <location>
        <begin position="11"/>
        <end position="26"/>
    </location>
</feature>
<dbReference type="RefSeq" id="XP_007317382.1">
    <property type="nucleotide sequence ID" value="XM_007317320.1"/>
</dbReference>